<feature type="compositionally biased region" description="Polar residues" evidence="1">
    <location>
        <begin position="167"/>
        <end position="176"/>
    </location>
</feature>
<evidence type="ECO:0000256" key="1">
    <source>
        <dbReference type="SAM" id="MobiDB-lite"/>
    </source>
</evidence>
<name>A0A0L9V4U9_PHAAN</name>
<dbReference type="AlphaFoldDB" id="A0A0L9V4U9"/>
<feature type="region of interest" description="Disordered" evidence="1">
    <location>
        <begin position="144"/>
        <end position="176"/>
    </location>
</feature>
<evidence type="ECO:0000313" key="2">
    <source>
        <dbReference type="EMBL" id="KOM49977.1"/>
    </source>
</evidence>
<organism evidence="2 3">
    <name type="scientific">Phaseolus angularis</name>
    <name type="common">Azuki bean</name>
    <name type="synonym">Vigna angularis</name>
    <dbReference type="NCBI Taxonomy" id="3914"/>
    <lineage>
        <taxon>Eukaryota</taxon>
        <taxon>Viridiplantae</taxon>
        <taxon>Streptophyta</taxon>
        <taxon>Embryophyta</taxon>
        <taxon>Tracheophyta</taxon>
        <taxon>Spermatophyta</taxon>
        <taxon>Magnoliopsida</taxon>
        <taxon>eudicotyledons</taxon>
        <taxon>Gunneridae</taxon>
        <taxon>Pentapetalae</taxon>
        <taxon>rosids</taxon>
        <taxon>fabids</taxon>
        <taxon>Fabales</taxon>
        <taxon>Fabaceae</taxon>
        <taxon>Papilionoideae</taxon>
        <taxon>50 kb inversion clade</taxon>
        <taxon>NPAAA clade</taxon>
        <taxon>indigoferoid/millettioid clade</taxon>
        <taxon>Phaseoleae</taxon>
        <taxon>Vigna</taxon>
    </lineage>
</organism>
<dbReference type="Proteomes" id="UP000053144">
    <property type="component" value="Chromosome 8"/>
</dbReference>
<dbReference type="Gramene" id="KOM49977">
    <property type="protein sequence ID" value="KOM49977"/>
    <property type="gene ID" value="LR48_Vigan08g080400"/>
</dbReference>
<reference evidence="3" key="1">
    <citation type="journal article" date="2015" name="Proc. Natl. Acad. Sci. U.S.A.">
        <title>Genome sequencing of adzuki bean (Vigna angularis) provides insight into high starch and low fat accumulation and domestication.</title>
        <authorList>
            <person name="Yang K."/>
            <person name="Tian Z."/>
            <person name="Chen C."/>
            <person name="Luo L."/>
            <person name="Zhao B."/>
            <person name="Wang Z."/>
            <person name="Yu L."/>
            <person name="Li Y."/>
            <person name="Sun Y."/>
            <person name="Li W."/>
            <person name="Chen Y."/>
            <person name="Li Y."/>
            <person name="Zhang Y."/>
            <person name="Ai D."/>
            <person name="Zhao J."/>
            <person name="Shang C."/>
            <person name="Ma Y."/>
            <person name="Wu B."/>
            <person name="Wang M."/>
            <person name="Gao L."/>
            <person name="Sun D."/>
            <person name="Zhang P."/>
            <person name="Guo F."/>
            <person name="Wang W."/>
            <person name="Li Y."/>
            <person name="Wang J."/>
            <person name="Varshney R.K."/>
            <person name="Wang J."/>
            <person name="Ling H.Q."/>
            <person name="Wan P."/>
        </authorList>
    </citation>
    <scope>NUCLEOTIDE SEQUENCE</scope>
    <source>
        <strain evidence="3">cv. Jingnong 6</strain>
    </source>
</reference>
<sequence>MGVKYVRLKYYRFYGFQFPNLFQTQGLTHLVEQKGCIYPDLIRVFYHNLRYHDDIVTSEVKGVSIILDDNIWTNVAKLTIWDDAVKVHLDIPNFNRLLAYQSFLRNPQQQSNQRQLLVEIRETTLRQMGFVARGNVFLYKDEENQSDEDDDEDAHMAEPVREAAPSTDGTSSIPTSSTFSMEEYFVNLSKQMEDMSLAHQARFDEIIEM</sequence>
<evidence type="ECO:0000313" key="3">
    <source>
        <dbReference type="Proteomes" id="UP000053144"/>
    </source>
</evidence>
<accession>A0A0L9V4U9</accession>
<dbReference type="EMBL" id="CM003378">
    <property type="protein sequence ID" value="KOM49977.1"/>
    <property type="molecule type" value="Genomic_DNA"/>
</dbReference>
<protein>
    <submittedName>
        <fullName evidence="2">Uncharacterized protein</fullName>
    </submittedName>
</protein>
<proteinExistence type="predicted"/>
<gene>
    <name evidence="2" type="ORF">LR48_Vigan08g080400</name>
</gene>
<feature type="compositionally biased region" description="Acidic residues" evidence="1">
    <location>
        <begin position="144"/>
        <end position="153"/>
    </location>
</feature>